<proteinExistence type="inferred from homology"/>
<sequence>MTPDLLTYEACAGALDWAGAVEALRRGHLRPRAEIADIFLGPRTATLLNRAAFIPGLGYGVKAVTVMDGNAARGLPTVQGAMMVYDAETGSLRAVIDSRLVTEFKTAADSVLGARLLARPDSRHLVIVGAGVVATSLIRAYGAIFPDLERISVWARRPEQARALVDAARGPAEAAGITARLEAAPDLDAALAEADIISSATMARSPVIHGARVRPGTHVDLIGAFKADMREADDALIGGSRLFVDSRATTLHHIGELTMPIRAGVITEADVLGDLYDLVPATAPARRSADEITVYKNGGGAHLDLMIADYIAATATATTG</sequence>
<dbReference type="GO" id="GO:0005737">
    <property type="term" value="C:cytoplasm"/>
    <property type="evidence" value="ECO:0007669"/>
    <property type="project" value="TreeGrafter"/>
</dbReference>
<dbReference type="PANTHER" id="PTHR13812">
    <property type="entry name" value="KETIMINE REDUCTASE MU-CRYSTALLIN"/>
    <property type="match status" value="1"/>
</dbReference>
<dbReference type="AlphaFoldDB" id="A0A162LLQ7"/>
<dbReference type="SUPFAM" id="SSF51735">
    <property type="entry name" value="NAD(P)-binding Rossmann-fold domains"/>
    <property type="match status" value="1"/>
</dbReference>
<evidence type="ECO:0000313" key="2">
    <source>
        <dbReference type="EMBL" id="KYO55549.1"/>
    </source>
</evidence>
<dbReference type="Gene3D" id="3.30.1780.10">
    <property type="entry name" value="ornithine cyclodeaminase, domain 1"/>
    <property type="match status" value="1"/>
</dbReference>
<dbReference type="PANTHER" id="PTHR13812:SF19">
    <property type="entry name" value="KETIMINE REDUCTASE MU-CRYSTALLIN"/>
    <property type="match status" value="1"/>
</dbReference>
<dbReference type="FunFam" id="3.40.50.720:FF:000311">
    <property type="entry name" value="Ornithine cyclodeaminase"/>
    <property type="match status" value="1"/>
</dbReference>
<dbReference type="Proteomes" id="UP000075787">
    <property type="component" value="Unassembled WGS sequence"/>
</dbReference>
<dbReference type="PIRSF" id="PIRSF001439">
    <property type="entry name" value="CryM"/>
    <property type="match status" value="1"/>
</dbReference>
<evidence type="ECO:0000313" key="3">
    <source>
        <dbReference type="Proteomes" id="UP000075787"/>
    </source>
</evidence>
<dbReference type="InterPro" id="IPR023401">
    <property type="entry name" value="ODC_N"/>
</dbReference>
<dbReference type="GO" id="GO:0016491">
    <property type="term" value="F:oxidoreductase activity"/>
    <property type="evidence" value="ECO:0007669"/>
    <property type="project" value="UniProtKB-ARBA"/>
</dbReference>
<dbReference type="EMBL" id="LPZR01000062">
    <property type="protein sequence ID" value="KYO55549.1"/>
    <property type="molecule type" value="Genomic_DNA"/>
</dbReference>
<dbReference type="GO" id="GO:0019752">
    <property type="term" value="P:carboxylic acid metabolic process"/>
    <property type="evidence" value="ECO:0007669"/>
    <property type="project" value="UniProtKB-ARBA"/>
</dbReference>
<dbReference type="Pfam" id="PF02423">
    <property type="entry name" value="OCD_Mu_crystall"/>
    <property type="match status" value="1"/>
</dbReference>
<organism evidence="2 3">
    <name type="scientific">Tistrella mobilis</name>
    <dbReference type="NCBI Taxonomy" id="171437"/>
    <lineage>
        <taxon>Bacteria</taxon>
        <taxon>Pseudomonadati</taxon>
        <taxon>Pseudomonadota</taxon>
        <taxon>Alphaproteobacteria</taxon>
        <taxon>Geminicoccales</taxon>
        <taxon>Geminicoccaceae</taxon>
        <taxon>Tistrella</taxon>
    </lineage>
</organism>
<dbReference type="InterPro" id="IPR036291">
    <property type="entry name" value="NAD(P)-bd_dom_sf"/>
</dbReference>
<dbReference type="InterPro" id="IPR003462">
    <property type="entry name" value="ODC_Mu_crystall"/>
</dbReference>
<reference evidence="2 3" key="1">
    <citation type="submission" date="2015-12" db="EMBL/GenBank/DDBJ databases">
        <title>Genome sequence of Tistrella mobilis MCCC 1A02139.</title>
        <authorList>
            <person name="Lu L."/>
            <person name="Lai Q."/>
            <person name="Shao Z."/>
            <person name="Qian P."/>
        </authorList>
    </citation>
    <scope>NUCLEOTIDE SEQUENCE [LARGE SCALE GENOMIC DNA]</scope>
    <source>
        <strain evidence="2 3">MCCC 1A02139</strain>
    </source>
</reference>
<comment type="similarity">
    <text evidence="1">Belongs to the ornithine cyclodeaminase/mu-crystallin family.</text>
</comment>
<gene>
    <name evidence="2" type="ORF">AUP44_23355</name>
</gene>
<name>A0A162LLQ7_9PROT</name>
<evidence type="ECO:0000256" key="1">
    <source>
        <dbReference type="ARBA" id="ARBA00008903"/>
    </source>
</evidence>
<dbReference type="Gene3D" id="3.40.50.720">
    <property type="entry name" value="NAD(P)-binding Rossmann-like Domain"/>
    <property type="match status" value="1"/>
</dbReference>
<accession>A0A162LLQ7</accession>
<comment type="caution">
    <text evidence="2">The sequence shown here is derived from an EMBL/GenBank/DDBJ whole genome shotgun (WGS) entry which is preliminary data.</text>
</comment>
<protein>
    <submittedName>
        <fullName evidence="2">Ornithine cyclodeaminase</fullName>
    </submittedName>
</protein>